<dbReference type="Pfam" id="PF13573">
    <property type="entry name" value="SprB"/>
    <property type="match status" value="3"/>
</dbReference>
<dbReference type="InterPro" id="IPR026341">
    <property type="entry name" value="T9SS_type_B"/>
</dbReference>
<dbReference type="InterPro" id="IPR025667">
    <property type="entry name" value="SprB_repeat"/>
</dbReference>
<dbReference type="NCBIfam" id="TIGR04131">
    <property type="entry name" value="Bac_Flav_CTERM"/>
    <property type="match status" value="1"/>
</dbReference>
<sequence>MLLWLSFLSLTDIHAQDVIIRNPSLEGKPKAATAPPEWTIAANSPDIQPGTCCNIMKPAVNGDTYIGLLATAEWDEGISQQLNGVLKAGITYALSFDMAFPVDYFKQKVCNGGLAIYAGNGSQAKGELLWKSPVFTHTEWKRYNIIFTPKADYHVFSLFSYHSSDCNNGRLAGILVDNLSASVLETPRLSLSSQNTCQGESTGIVRASVTGGTGPCTYLWKPGGQTTSQVTHLPAGNYEVTATARNGTTSTGQITVMETILKNDILITPSRCSGDNNNEIALTTSGGTPPYHYFFNGGGHPTETPQFRKLRPGSYQVKVKDDPGCSVTLKDIRVVEPLPLQIAHQEVKDISCSDTRDGRISLAIAGGTMPYLFKLELGNWQSDNTWSQLNEGRYYFQVKDKNECEVRGNAEIIRNQRQCAVYVPTAFSPNSDGLNDVFRCRVNDDVRDFQLQVYNRWGAAVFRSSNPQDAWDGAQQPAGSYIWVLTYTDSRQQARKQQGSLTLIR</sequence>
<name>A0A9Q5D8E9_9BACT</name>
<reference evidence="1" key="1">
    <citation type="submission" date="2020-05" db="EMBL/GenBank/DDBJ databases">
        <title>Chitinophaga laudate sp. nov., isolated from a tropical peat swamp.</title>
        <authorList>
            <person name="Goh C.B.S."/>
            <person name="Lee M.S."/>
            <person name="Parimannan S."/>
            <person name="Pasbakhsh P."/>
            <person name="Yule C.M."/>
            <person name="Rajandas H."/>
            <person name="Loke S."/>
            <person name="Croft L."/>
            <person name="Tan J.B.L."/>
        </authorList>
    </citation>
    <scope>NUCLEOTIDE SEQUENCE</scope>
    <source>
        <strain evidence="1">Mgbs1</strain>
    </source>
</reference>
<proteinExistence type="predicted"/>
<dbReference type="OrthoDB" id="7794186at2"/>
<keyword evidence="2" id="KW-1185">Reference proteome</keyword>
<gene>
    <name evidence="1" type="ORF">ECE50_001415</name>
</gene>
<dbReference type="Gene3D" id="2.60.120.260">
    <property type="entry name" value="Galactose-binding domain-like"/>
    <property type="match status" value="1"/>
</dbReference>
<evidence type="ECO:0000313" key="1">
    <source>
        <dbReference type="EMBL" id="NSL85470.1"/>
    </source>
</evidence>
<evidence type="ECO:0000313" key="2">
    <source>
        <dbReference type="Proteomes" id="UP000281028"/>
    </source>
</evidence>
<accession>A0A9Q5D8E9</accession>
<comment type="caution">
    <text evidence="1">The sequence shown here is derived from an EMBL/GenBank/DDBJ whole genome shotgun (WGS) entry which is preliminary data.</text>
</comment>
<organism evidence="1 2">
    <name type="scientific">Chitinophaga solisilvae</name>
    <dbReference type="NCBI Taxonomy" id="1233460"/>
    <lineage>
        <taxon>Bacteria</taxon>
        <taxon>Pseudomonadati</taxon>
        <taxon>Bacteroidota</taxon>
        <taxon>Chitinophagia</taxon>
        <taxon>Chitinophagales</taxon>
        <taxon>Chitinophagaceae</taxon>
        <taxon>Chitinophaga</taxon>
    </lineage>
</organism>
<dbReference type="AlphaFoldDB" id="A0A9Q5D8E9"/>
<dbReference type="EMBL" id="RIAR02000001">
    <property type="protein sequence ID" value="NSL85470.1"/>
    <property type="molecule type" value="Genomic_DNA"/>
</dbReference>
<dbReference type="Proteomes" id="UP000281028">
    <property type="component" value="Unassembled WGS sequence"/>
</dbReference>
<protein>
    <submittedName>
        <fullName evidence="1">T9SS type B sorting domain-containing protein</fullName>
    </submittedName>
</protein>
<dbReference type="Pfam" id="PF13585">
    <property type="entry name" value="CHU_C"/>
    <property type="match status" value="1"/>
</dbReference>